<protein>
    <submittedName>
        <fullName evidence="2">Uncharacterized protein</fullName>
    </submittedName>
</protein>
<dbReference type="AlphaFoldDB" id="A0A1T5KMH9"/>
<dbReference type="EMBL" id="FUZP01000002">
    <property type="protein sequence ID" value="SKC64821.1"/>
    <property type="molecule type" value="Genomic_DNA"/>
</dbReference>
<evidence type="ECO:0000313" key="2">
    <source>
        <dbReference type="EMBL" id="SKC64821.1"/>
    </source>
</evidence>
<keyword evidence="3" id="KW-1185">Reference proteome</keyword>
<evidence type="ECO:0000313" key="3">
    <source>
        <dbReference type="Proteomes" id="UP000190857"/>
    </source>
</evidence>
<dbReference type="Proteomes" id="UP000190857">
    <property type="component" value="Unassembled WGS sequence"/>
</dbReference>
<evidence type="ECO:0000256" key="1">
    <source>
        <dbReference type="SAM" id="MobiDB-lite"/>
    </source>
</evidence>
<gene>
    <name evidence="2" type="ORF">SAMN06309945_2408</name>
</gene>
<proteinExistence type="predicted"/>
<organism evidence="2 3">
    <name type="scientific">Okibacterium fritillariae</name>
    <dbReference type="NCBI Taxonomy" id="123320"/>
    <lineage>
        <taxon>Bacteria</taxon>
        <taxon>Bacillati</taxon>
        <taxon>Actinomycetota</taxon>
        <taxon>Actinomycetes</taxon>
        <taxon>Micrococcales</taxon>
        <taxon>Microbacteriaceae</taxon>
        <taxon>Okibacterium</taxon>
    </lineage>
</organism>
<accession>A0A1T5KMH9</accession>
<feature type="region of interest" description="Disordered" evidence="1">
    <location>
        <begin position="1"/>
        <end position="55"/>
    </location>
</feature>
<sequence length="87" mass="9084">MVSGARRRRSHAIPALARHIGGPAQGKPDLTRGNAVGNGLVSGAGPDIPEDEISGEDTTVAGTEFIGDRLLELTLLHVLNAIKHGRQ</sequence>
<name>A0A1T5KMH9_9MICO</name>
<reference evidence="2 3" key="1">
    <citation type="submission" date="2017-02" db="EMBL/GenBank/DDBJ databases">
        <authorList>
            <person name="Peterson S.W."/>
        </authorList>
    </citation>
    <scope>NUCLEOTIDE SEQUENCE [LARGE SCALE GENOMIC DNA]</scope>
    <source>
        <strain evidence="2 3">VKM Ac-2059</strain>
    </source>
</reference>
<feature type="compositionally biased region" description="Basic residues" evidence="1">
    <location>
        <begin position="1"/>
        <end position="11"/>
    </location>
</feature>